<dbReference type="PANTHER" id="PTHR10644">
    <property type="entry name" value="DNA REPAIR/RNA PROCESSING CPSF FAMILY"/>
    <property type="match status" value="1"/>
</dbReference>
<dbReference type="InterPro" id="IPR004871">
    <property type="entry name" value="RSE1/DDB1/CPSF1_C"/>
</dbReference>
<organism evidence="6 7">
    <name type="scientific">Nitzschia inconspicua</name>
    <dbReference type="NCBI Taxonomy" id="303405"/>
    <lineage>
        <taxon>Eukaryota</taxon>
        <taxon>Sar</taxon>
        <taxon>Stramenopiles</taxon>
        <taxon>Ochrophyta</taxon>
        <taxon>Bacillariophyta</taxon>
        <taxon>Bacillariophyceae</taxon>
        <taxon>Bacillariophycidae</taxon>
        <taxon>Bacillariales</taxon>
        <taxon>Bacillariaceae</taxon>
        <taxon>Nitzschia</taxon>
    </lineage>
</organism>
<proteinExistence type="predicted"/>
<feature type="region of interest" description="Disordered" evidence="2">
    <location>
        <begin position="1"/>
        <end position="63"/>
    </location>
</feature>
<protein>
    <submittedName>
        <fullName evidence="6">Mono-functional DNA-alkylating methyl methanesulfonate</fullName>
    </submittedName>
</protein>
<dbReference type="GO" id="GO:0003676">
    <property type="term" value="F:nucleic acid binding"/>
    <property type="evidence" value="ECO:0007669"/>
    <property type="project" value="InterPro"/>
</dbReference>
<feature type="compositionally biased region" description="Acidic residues" evidence="2">
    <location>
        <begin position="606"/>
        <end position="615"/>
    </location>
</feature>
<feature type="compositionally biased region" description="Acidic residues" evidence="2">
    <location>
        <begin position="1024"/>
        <end position="1036"/>
    </location>
</feature>
<keyword evidence="7" id="KW-1185">Reference proteome</keyword>
<gene>
    <name evidence="6" type="ORF">IV203_010880</name>
</gene>
<dbReference type="Pfam" id="PF10433">
    <property type="entry name" value="Beta-prop_RSE1_1st"/>
    <property type="match status" value="1"/>
</dbReference>
<dbReference type="GO" id="GO:0005634">
    <property type="term" value="C:nucleus"/>
    <property type="evidence" value="ECO:0007669"/>
    <property type="project" value="InterPro"/>
</dbReference>
<dbReference type="EMBL" id="JAGRRH010000018">
    <property type="protein sequence ID" value="KAG7351520.1"/>
    <property type="molecule type" value="Genomic_DNA"/>
</dbReference>
<feature type="domain" description="RSE1/DDB1/CPSF1 first beta-propeller" evidence="4">
    <location>
        <begin position="86"/>
        <end position="498"/>
    </location>
</feature>
<feature type="compositionally biased region" description="Low complexity" evidence="2">
    <location>
        <begin position="504"/>
        <end position="518"/>
    </location>
</feature>
<dbReference type="Pfam" id="PF03178">
    <property type="entry name" value="CPSF_A"/>
    <property type="match status" value="1"/>
</dbReference>
<dbReference type="InterPro" id="IPR050358">
    <property type="entry name" value="RSE1/DDB1/CFT1"/>
</dbReference>
<evidence type="ECO:0000256" key="1">
    <source>
        <dbReference type="ARBA" id="ARBA00023242"/>
    </source>
</evidence>
<dbReference type="Pfam" id="PF23726">
    <property type="entry name" value="Beta-prop_RSE1_2nd"/>
    <property type="match status" value="1"/>
</dbReference>
<feature type="compositionally biased region" description="Low complexity" evidence="2">
    <location>
        <begin position="20"/>
        <end position="30"/>
    </location>
</feature>
<evidence type="ECO:0000259" key="3">
    <source>
        <dbReference type="Pfam" id="PF03178"/>
    </source>
</evidence>
<evidence type="ECO:0000256" key="2">
    <source>
        <dbReference type="SAM" id="MobiDB-lite"/>
    </source>
</evidence>
<reference evidence="6" key="2">
    <citation type="submission" date="2021-04" db="EMBL/GenBank/DDBJ databases">
        <authorList>
            <person name="Podell S."/>
        </authorList>
    </citation>
    <scope>NUCLEOTIDE SEQUENCE</scope>
    <source>
        <strain evidence="6">Hildebrandi</strain>
    </source>
</reference>
<accession>A0A9K3PL58</accession>
<feature type="region of interest" description="Disordered" evidence="2">
    <location>
        <begin position="603"/>
        <end position="625"/>
    </location>
</feature>
<dbReference type="Proteomes" id="UP000693970">
    <property type="component" value="Unassembled WGS sequence"/>
</dbReference>
<name>A0A9K3PL58_9STRA</name>
<dbReference type="InterPro" id="IPR018846">
    <property type="entry name" value="Beta-prop_RSE1/DDB1/CPSF1_1st"/>
</dbReference>
<keyword evidence="1" id="KW-0539">Nucleus</keyword>
<feature type="region of interest" description="Disordered" evidence="2">
    <location>
        <begin position="496"/>
        <end position="518"/>
    </location>
</feature>
<feature type="compositionally biased region" description="Polar residues" evidence="2">
    <location>
        <begin position="47"/>
        <end position="57"/>
    </location>
</feature>
<evidence type="ECO:0000259" key="5">
    <source>
        <dbReference type="Pfam" id="PF23726"/>
    </source>
</evidence>
<reference evidence="6" key="1">
    <citation type="journal article" date="2021" name="Sci. Rep.">
        <title>Diploid genomic architecture of Nitzschia inconspicua, an elite biomass production diatom.</title>
        <authorList>
            <person name="Oliver A."/>
            <person name="Podell S."/>
            <person name="Pinowska A."/>
            <person name="Traller J.C."/>
            <person name="Smith S.R."/>
            <person name="McClure R."/>
            <person name="Beliaev A."/>
            <person name="Bohutskyi P."/>
            <person name="Hill E.A."/>
            <person name="Rabines A."/>
            <person name="Zheng H."/>
            <person name="Allen L.Z."/>
            <person name="Kuo A."/>
            <person name="Grigoriev I.V."/>
            <person name="Allen A.E."/>
            <person name="Hazlebeck D."/>
            <person name="Allen E.E."/>
        </authorList>
    </citation>
    <scope>NUCLEOTIDE SEQUENCE</scope>
    <source>
        <strain evidence="6">Hildebrandi</strain>
    </source>
</reference>
<evidence type="ECO:0000313" key="7">
    <source>
        <dbReference type="Proteomes" id="UP000693970"/>
    </source>
</evidence>
<dbReference type="InterPro" id="IPR058543">
    <property type="entry name" value="Beta-prop_RSE1/DDB1/CPSF1_2nd"/>
</dbReference>
<sequence>MSDHPSMAASSSGSGGGGIPKTSTTTTTTTNGGGGTISHEEKKTDQEPTSSSSADEQQQGEKGVPVTAIAMKLLDVRLKPSTAIVQSLLGDFTTRTSQQQQQQQLVIAKTSGVLELYKLTTTTTTGSTKGPMLKLEQRLETHSIIRSIASIRLVGNKRDLVAVSSDSGIISIVDFDTISSSTTTTTTSPIIQATYGKTQCRRATPGQYLAADPKGRAIMVSAVEKRKLVFVINSNTTTTQKGTTAAAAAVTLASPLEAHRARTICIATVGVDNGYDNPLFACLEIQYPDEYETAADGATTSQRPHKQLAYYELDLGLNHVSRKWAVAVPSTACCLTALPGTADGGPSGVLVGMENAVQWYHYDTSTTTTQKTPCTTCFLPRRSWETTSNSNTLVTHMTIHRQKKGKFFGLVQTELGDVFKATMELNKNNNNNNNNNTTTDGEVTFVESISLAYFDSLPPANTLNVSKKGLLFVAAEFGDHGLYQFERIDIPEAPTCTTRDFSDNDNNNNDSMDPSSLPSNIIAKIPTFTPSPRLQNLIKIQSFDNPSPTTGVLVGELAGNEVSPQIYTLAGKGPSSSLRILRHGASVTELAVSELPGIPGGIFTIDDLDDDDDDDRTNNTDNDYTRPPKSKYIVVSFADATLVLSVGDTVEEVGKESGFDTNSPTLACSAVRGGGGDSGDNSIVQITPSSVRQISGKRATVWNCSGLKRIEYASANTSQALVAMAGGEIIYFEQEPITGAVNTVTKERTMQADVCCLDLGVISAKSGAARSLFCAVGCRDSTVQILSLEPGNLLKSLSFTTLKSRPNSVKLLPPNNANEDLILMIGLDDGSCLRATVDPITGAIGTSPSRRFLGARPVSVSRIPLEGQSSLLLLSSRPWISRFDASSGKHIMAPLSYSPLDHGCSFSSEAVPEGVVATAGKTLRIISVDSTGMEGGDDEAFNTNRVGLRYTPRQMTLLATTVGVSAEDGTAAGLANNNNNNKKVVLAVVESDYNDYSLEEKKSMGFDPDATGKKKADGKAKDDDAMDMDEDSDEEGNEKKNDDDDDDYEEEDEEETIARTTPVRGPVPPDAGHWGSCVRLMDPSDSCRTLECLEMGRNEAALCCASVRFHTRGGESLLAVGTVTGMTLHPLKQATSHVILYRVVNGERLQLLHKTAIDDGPVLALAHFQGRLLVGVGRTLRLYEMGKRQLLRKCEIRGLPTFVKTLQTAGDRAYFGDMMRSLHIVRYDTATNRLVVIANDPSPRPIVSQELLDFNTVAVGDKFGNICVMRLPRGTDTATADLTGQRALWDSSRDDTTAKLETLCQYYIGEVVTSMTRSSLVAGGAECLIYVTVTGRIGALVPFTSREDVEFFTQLEGYLRNDAPRPTGRDPQAYRSYYAPVMHVVDGDLCDTFSSLPHGMQSKIAERLDRNVGEILKKLEDTRNSLL</sequence>
<feature type="compositionally biased region" description="Basic and acidic residues" evidence="2">
    <location>
        <begin position="1002"/>
        <end position="1023"/>
    </location>
</feature>
<feature type="domain" description="RSE1/DDB1/CPSF1 second beta-propeller" evidence="5">
    <location>
        <begin position="588"/>
        <end position="927"/>
    </location>
</feature>
<evidence type="ECO:0000259" key="4">
    <source>
        <dbReference type="Pfam" id="PF10433"/>
    </source>
</evidence>
<evidence type="ECO:0000313" key="6">
    <source>
        <dbReference type="EMBL" id="KAG7351520.1"/>
    </source>
</evidence>
<comment type="caution">
    <text evidence="6">The sequence shown here is derived from an EMBL/GenBank/DDBJ whole genome shotgun (WGS) entry which is preliminary data.</text>
</comment>
<feature type="domain" description="RSE1/DDB1/CPSF1 C-terminal" evidence="3">
    <location>
        <begin position="1076"/>
        <end position="1394"/>
    </location>
</feature>
<feature type="compositionally biased region" description="Acidic residues" evidence="2">
    <location>
        <begin position="1043"/>
        <end position="1055"/>
    </location>
</feature>
<feature type="region of interest" description="Disordered" evidence="2">
    <location>
        <begin position="1002"/>
        <end position="1070"/>
    </location>
</feature>
<dbReference type="OrthoDB" id="436637at2759"/>